<name>A0ABQ8MRR2_LABRO</name>
<dbReference type="PANTHER" id="PTHR45640">
    <property type="entry name" value="HEAT SHOCK PROTEIN HSP-12.2-RELATED"/>
    <property type="match status" value="1"/>
</dbReference>
<dbReference type="PRINTS" id="PR00299">
    <property type="entry name" value="ACRYSTALLIN"/>
</dbReference>
<feature type="compositionally biased region" description="Polar residues" evidence="3">
    <location>
        <begin position="273"/>
        <end position="283"/>
    </location>
</feature>
<evidence type="ECO:0000256" key="3">
    <source>
        <dbReference type="SAM" id="MobiDB-lite"/>
    </source>
</evidence>
<dbReference type="InterPro" id="IPR001436">
    <property type="entry name" value="Alpha-crystallin/sHSP_animal"/>
</dbReference>
<evidence type="ECO:0000313" key="6">
    <source>
        <dbReference type="Proteomes" id="UP000830375"/>
    </source>
</evidence>
<sequence>MAEAIKSPSRPQYCHDVSWNPLSYRWPSVIFNQHYGLPPLLDPQDLSWMEGIFRRLGTSSWPGYLRTPVFAPFTQAPGQHVSTLQREMSGGVSEVVGEMCKWKISLDVNHFAPSEITIKIQDGFLVVAGKHEERQDEHGYIARCFTRKYTLPGGVDAENLQSRLSADGILTVEAPLPSIPLPADVDISIQVDETVGGKQQDGDEPQDGVEAEAKPEGETPEPPVPAELAEGAQVTEQEQQTVSDVSGVEAEAKPEGETPEPSVPAELAEGAQVTEQEQQTVSDVSGVEAEAKPEGETPEPSVPAELPEGAQVTEQDQQTVSDVDASREPQPESISEAAPDTIESEREQVAEPREEDKEGAFQEAGIERDEEEVHESADKPQAPETPDTITSEQGEQAEVVQPQVLEGEEGYTDPAVTGDEQSIIGQTQEVFTPQQVLQKEMDVGKM</sequence>
<protein>
    <submittedName>
        <fullName evidence="5">Heat shock protein beta-1</fullName>
    </submittedName>
</protein>
<evidence type="ECO:0000259" key="4">
    <source>
        <dbReference type="PROSITE" id="PS01031"/>
    </source>
</evidence>
<feature type="region of interest" description="Disordered" evidence="3">
    <location>
        <begin position="196"/>
        <end position="417"/>
    </location>
</feature>
<feature type="domain" description="SHSP" evidence="4">
    <location>
        <begin position="83"/>
        <end position="192"/>
    </location>
</feature>
<dbReference type="Gene3D" id="2.60.40.790">
    <property type="match status" value="1"/>
</dbReference>
<dbReference type="PROSITE" id="PS01031">
    <property type="entry name" value="SHSP"/>
    <property type="match status" value="1"/>
</dbReference>
<evidence type="ECO:0000256" key="1">
    <source>
        <dbReference type="PROSITE-ProRule" id="PRU00285"/>
    </source>
</evidence>
<dbReference type="InterPro" id="IPR008978">
    <property type="entry name" value="HSP20-like_chaperone"/>
</dbReference>
<dbReference type="EMBL" id="JACTAM010000005">
    <property type="protein sequence ID" value="KAI2664916.1"/>
    <property type="molecule type" value="Genomic_DNA"/>
</dbReference>
<dbReference type="PANTHER" id="PTHR45640:SF7">
    <property type="entry name" value="HEAT SHOCK PROTEIN BETA-1"/>
    <property type="match status" value="1"/>
</dbReference>
<dbReference type="InterPro" id="IPR002068">
    <property type="entry name" value="A-crystallin/Hsp20_dom"/>
</dbReference>
<evidence type="ECO:0000256" key="2">
    <source>
        <dbReference type="RuleBase" id="RU003616"/>
    </source>
</evidence>
<proteinExistence type="inferred from homology"/>
<comment type="caution">
    <text evidence="5">The sequence shown here is derived from an EMBL/GenBank/DDBJ whole genome shotgun (WGS) entry which is preliminary data.</text>
</comment>
<gene>
    <name evidence="5" type="ORF">H4Q32_003234</name>
</gene>
<organism evidence="5 6">
    <name type="scientific">Labeo rohita</name>
    <name type="common">Indian major carp</name>
    <name type="synonym">Cyprinus rohita</name>
    <dbReference type="NCBI Taxonomy" id="84645"/>
    <lineage>
        <taxon>Eukaryota</taxon>
        <taxon>Metazoa</taxon>
        <taxon>Chordata</taxon>
        <taxon>Craniata</taxon>
        <taxon>Vertebrata</taxon>
        <taxon>Euteleostomi</taxon>
        <taxon>Actinopterygii</taxon>
        <taxon>Neopterygii</taxon>
        <taxon>Teleostei</taxon>
        <taxon>Ostariophysi</taxon>
        <taxon>Cypriniformes</taxon>
        <taxon>Cyprinidae</taxon>
        <taxon>Labeoninae</taxon>
        <taxon>Labeonini</taxon>
        <taxon>Labeo</taxon>
    </lineage>
</organism>
<comment type="similarity">
    <text evidence="1 2">Belongs to the small heat shock protein (HSP20) family.</text>
</comment>
<dbReference type="Proteomes" id="UP000830375">
    <property type="component" value="Unassembled WGS sequence"/>
</dbReference>
<feature type="compositionally biased region" description="Polar residues" evidence="3">
    <location>
        <begin position="234"/>
        <end position="244"/>
    </location>
</feature>
<keyword evidence="6" id="KW-1185">Reference proteome</keyword>
<dbReference type="SUPFAM" id="SSF49764">
    <property type="entry name" value="HSP20-like chaperones"/>
    <property type="match status" value="1"/>
</dbReference>
<feature type="compositionally biased region" description="Polar residues" evidence="3">
    <location>
        <begin position="312"/>
        <end position="321"/>
    </location>
</feature>
<feature type="compositionally biased region" description="Basic and acidic residues" evidence="3">
    <location>
        <begin position="343"/>
        <end position="360"/>
    </location>
</feature>
<dbReference type="Pfam" id="PF00011">
    <property type="entry name" value="HSP20"/>
    <property type="match status" value="1"/>
</dbReference>
<reference evidence="5 6" key="1">
    <citation type="submission" date="2022-01" db="EMBL/GenBank/DDBJ databases">
        <title>A high-quality chromosome-level genome assembly of rohu carp, Labeo rohita.</title>
        <authorList>
            <person name="Arick M.A. II"/>
            <person name="Hsu C.-Y."/>
            <person name="Magbanua Z."/>
            <person name="Pechanova O."/>
            <person name="Grover C."/>
            <person name="Miller E."/>
            <person name="Thrash A."/>
            <person name="Ezzel L."/>
            <person name="Alam S."/>
            <person name="Benzie J."/>
            <person name="Hamilton M."/>
            <person name="Karsi A."/>
            <person name="Lawrence M.L."/>
            <person name="Peterson D.G."/>
        </authorList>
    </citation>
    <scope>NUCLEOTIDE SEQUENCE [LARGE SCALE GENOMIC DNA]</scope>
    <source>
        <strain evidence="6">BAU-BD-2019</strain>
        <tissue evidence="5">Blood</tissue>
    </source>
</reference>
<evidence type="ECO:0000313" key="5">
    <source>
        <dbReference type="EMBL" id="KAI2664916.1"/>
    </source>
</evidence>
<keyword evidence="5" id="KW-0346">Stress response</keyword>
<accession>A0ABQ8MRR2</accession>